<reference evidence="22" key="2">
    <citation type="journal article" date="2019" name="Int. J. Syst. Evol. Microbiol.">
        <title>The Global Catalogue of Microorganisms (GCM) 10K type strain sequencing project: providing services to taxonomists for standard genome sequencing and annotation.</title>
        <authorList>
            <consortium name="The Broad Institute Genomics Platform"/>
            <consortium name="The Broad Institute Genome Sequencing Center for Infectious Disease"/>
            <person name="Wu L."/>
            <person name="Ma J."/>
        </authorList>
    </citation>
    <scope>NUCLEOTIDE SEQUENCE [LARGE SCALE GENOMIC DNA]</scope>
    <source>
        <strain evidence="22">NBRC 107715</strain>
    </source>
</reference>
<keyword evidence="22" id="KW-1185">Reference proteome</keyword>
<evidence type="ECO:0000256" key="15">
    <source>
        <dbReference type="ARBA" id="ARBA00023026"/>
    </source>
</evidence>
<evidence type="ECO:0000313" key="22">
    <source>
        <dbReference type="Proteomes" id="UP001156856"/>
    </source>
</evidence>
<dbReference type="InterPro" id="IPR013656">
    <property type="entry name" value="PAS_4"/>
</dbReference>
<evidence type="ECO:0000256" key="6">
    <source>
        <dbReference type="ARBA" id="ARBA00022606"/>
    </source>
</evidence>
<feature type="domain" description="PAS" evidence="17">
    <location>
        <begin position="448"/>
        <end position="518"/>
    </location>
</feature>
<dbReference type="Pfam" id="PF07536">
    <property type="entry name" value="HWE_HK"/>
    <property type="match status" value="1"/>
</dbReference>
<keyword evidence="5" id="KW-0597">Phosphoprotein</keyword>
<name>A0A512J238_9HYPH</name>
<proteinExistence type="predicted"/>
<keyword evidence="10" id="KW-0677">Repeat</keyword>
<dbReference type="Pfam" id="PF01590">
    <property type="entry name" value="GAF"/>
    <property type="match status" value="2"/>
</dbReference>
<dbReference type="SUPFAM" id="SSF55785">
    <property type="entry name" value="PYP-like sensor domain (PAS domain)"/>
    <property type="match status" value="3"/>
</dbReference>
<reference evidence="19 21" key="3">
    <citation type="submission" date="2019-07" db="EMBL/GenBank/DDBJ databases">
        <title>Whole genome shotgun sequence of Methylobacterium oxalidis NBRC 107715.</title>
        <authorList>
            <person name="Hosoyama A."/>
            <person name="Uohara A."/>
            <person name="Ohji S."/>
            <person name="Ichikawa N."/>
        </authorList>
    </citation>
    <scope>NUCLEOTIDE SEQUENCE [LARGE SCALE GENOMIC DNA]</scope>
    <source>
        <strain evidence="19 21">NBRC 107715</strain>
    </source>
</reference>
<dbReference type="GO" id="GO:0004673">
    <property type="term" value="F:protein histidine kinase activity"/>
    <property type="evidence" value="ECO:0007669"/>
    <property type="project" value="UniProtKB-EC"/>
</dbReference>
<gene>
    <name evidence="20" type="ORF">GCM10007888_24100</name>
    <name evidence="19" type="ORF">MOX02_20350</name>
</gene>
<dbReference type="PROSITE" id="PS50112">
    <property type="entry name" value="PAS"/>
    <property type="match status" value="3"/>
</dbReference>
<dbReference type="Gene3D" id="2.10.70.100">
    <property type="match status" value="1"/>
</dbReference>
<dbReference type="EC" id="2.7.13.3" evidence="2"/>
<feature type="domain" description="PAC" evidence="18">
    <location>
        <begin position="274"/>
        <end position="325"/>
    </location>
</feature>
<evidence type="ECO:0000313" key="20">
    <source>
        <dbReference type="EMBL" id="GLS64029.1"/>
    </source>
</evidence>
<dbReference type="SMART" id="SM00911">
    <property type="entry name" value="HWE_HK"/>
    <property type="match status" value="1"/>
</dbReference>
<comment type="catalytic activity">
    <reaction evidence="1">
        <text>ATP + protein L-histidine = ADP + protein N-phospho-L-histidine.</text>
        <dbReference type="EC" id="2.7.13.3"/>
    </reaction>
</comment>
<dbReference type="InterPro" id="IPR003018">
    <property type="entry name" value="GAF"/>
</dbReference>
<accession>A0A512J238</accession>
<evidence type="ECO:0000256" key="7">
    <source>
        <dbReference type="ARBA" id="ARBA00022630"/>
    </source>
</evidence>
<keyword evidence="7" id="KW-0285">Flavoprotein</keyword>
<dbReference type="Gene3D" id="3.30.565.10">
    <property type="entry name" value="Histidine kinase-like ATPase, C-terminal domain"/>
    <property type="match status" value="1"/>
</dbReference>
<keyword evidence="6" id="KW-0716">Sensory transduction</keyword>
<keyword evidence="11" id="KW-0547">Nucleotide-binding</keyword>
<reference evidence="20" key="4">
    <citation type="submission" date="2023-01" db="EMBL/GenBank/DDBJ databases">
        <title>Draft genome sequence of Methylobacterium oxalidis strain NBRC 107715.</title>
        <authorList>
            <person name="Sun Q."/>
            <person name="Mori K."/>
        </authorList>
    </citation>
    <scope>NUCLEOTIDE SEQUENCE</scope>
    <source>
        <strain evidence="20">NBRC 107715</strain>
    </source>
</reference>
<feature type="domain" description="PAC" evidence="18">
    <location>
        <begin position="402"/>
        <end position="454"/>
    </location>
</feature>
<evidence type="ECO:0000313" key="19">
    <source>
        <dbReference type="EMBL" id="GEP03997.1"/>
    </source>
</evidence>
<evidence type="ECO:0000256" key="10">
    <source>
        <dbReference type="ARBA" id="ARBA00022737"/>
    </source>
</evidence>
<dbReference type="GO" id="GO:0005524">
    <property type="term" value="F:ATP binding"/>
    <property type="evidence" value="ECO:0007669"/>
    <property type="project" value="UniProtKB-KW"/>
</dbReference>
<evidence type="ECO:0000256" key="12">
    <source>
        <dbReference type="ARBA" id="ARBA00022777"/>
    </source>
</evidence>
<dbReference type="Proteomes" id="UP000321960">
    <property type="component" value="Unassembled WGS sequence"/>
</dbReference>
<evidence type="ECO:0000256" key="8">
    <source>
        <dbReference type="ARBA" id="ARBA00022643"/>
    </source>
</evidence>
<dbReference type="SMART" id="SM00086">
    <property type="entry name" value="PAC"/>
    <property type="match status" value="3"/>
</dbReference>
<dbReference type="RefSeq" id="WP_147025656.1">
    <property type="nucleotide sequence ID" value="NZ_BJZU01000033.1"/>
</dbReference>
<dbReference type="GO" id="GO:0009881">
    <property type="term" value="F:photoreceptor activity"/>
    <property type="evidence" value="ECO:0007669"/>
    <property type="project" value="UniProtKB-KW"/>
</dbReference>
<dbReference type="Pfam" id="PF08447">
    <property type="entry name" value="PAS_3"/>
    <property type="match status" value="2"/>
</dbReference>
<dbReference type="PROSITE" id="PS50113">
    <property type="entry name" value="PAC"/>
    <property type="match status" value="3"/>
</dbReference>
<dbReference type="SUPFAM" id="SSF55781">
    <property type="entry name" value="GAF domain-like"/>
    <property type="match status" value="2"/>
</dbReference>
<dbReference type="SMART" id="SM00065">
    <property type="entry name" value="GAF"/>
    <property type="match status" value="2"/>
</dbReference>
<dbReference type="EMBL" id="BSPK01000033">
    <property type="protein sequence ID" value="GLS64029.1"/>
    <property type="molecule type" value="Genomic_DNA"/>
</dbReference>
<sequence>MSDADRKAAGSGTAEGRLAALARYHILDTPPEAGFDDAVLAASELCAAPVALVSLVAADRQWFKARVGFEASETDLGRSVCVHALAKPGLLVIPDLTADPRTRDNPLVTGPDALRFYAGVRLDTPEGEGLGSLCVLDTVPRPQGLTAGQAVGLQALGRQVMALLELRRTVSRQGSDLLRRHDAQEVINASAVRLGESALLMRLAIEATGIGIFDYDLVRDQLEWDVRVRALFGIGPDEPVSYAGTFLPGLHPDDRAPVDAALQAALDPAGTGIFDSEYRVVAPDGTLRWLAARGRLVVAGGRATRIVGTVLDITRRKQAELALQTIGERYQLVARATNDAIWDWDLVTDSVLWNEALQTAYGWAPDQVEATGAWWIAHIHPDDRARVHADIRAVIDGAASEWSHEYRFRRADGGYADVLDRGYMVRGAGGRPIRMIGAMLDMTGRNRVEAQFRAVFEGANVGIVQLDPRSLRALRVNAKLCEIWGATPEEIVGHSVAKWTPEEDAAARDALHRRLAAGEILQETLEKRYRRADGRLIWGRVNLVSQVIGAELQTTAMIEDITQERLAEERRIALIALGDALRDAGSREALLGEAVAIFGRVLGASEAGYSDIDLPDASFSVAARWPEPAEGGPRPLGGFPATLQALRRGEILAVGDLAGDPRLAPEAEAYAAAGARAIVKVPLVQRGSLAGVLYAYAPAPRAWSPAEIAFAREVAERTWSALGRIQAEDQQRLLNRELSHRLKNTLAMVQAIAAQTLRNAPDFETAKDALAARLIALGKAHDLLLTGERESAGIDAVIAGALSLHDDRQPGRFAIRGPDVEVGPRAALSLSLMMHELATNAAKYGALSVPEGRIVVDWEVADAETEPLFRMAWTERGGPRVAPPSRKGFGSRLIERGLAGAIGGEVVLAYEPTGVVCRVIAPLSGVQAPE</sequence>
<keyword evidence="15" id="KW-0843">Virulence</keyword>
<dbReference type="OrthoDB" id="341208at2"/>
<dbReference type="Proteomes" id="UP001156856">
    <property type="component" value="Unassembled WGS sequence"/>
</dbReference>
<reference evidence="20" key="1">
    <citation type="journal article" date="2014" name="Int. J. Syst. Evol. Microbiol.">
        <title>Complete genome of a new Firmicutes species belonging to the dominant human colonic microbiota ('Ruminococcus bicirculans') reveals two chromosomes and a selective capacity to utilize plant glucans.</title>
        <authorList>
            <consortium name="NISC Comparative Sequencing Program"/>
            <person name="Wegmann U."/>
            <person name="Louis P."/>
            <person name="Goesmann A."/>
            <person name="Henrissat B."/>
            <person name="Duncan S.H."/>
            <person name="Flint H.J."/>
        </authorList>
    </citation>
    <scope>NUCLEOTIDE SEQUENCE</scope>
    <source>
        <strain evidence="20">NBRC 107715</strain>
    </source>
</reference>
<dbReference type="PANTHER" id="PTHR41523">
    <property type="entry name" value="TWO-COMPONENT SYSTEM SENSOR PROTEIN"/>
    <property type="match status" value="1"/>
</dbReference>
<dbReference type="InterPro" id="IPR035965">
    <property type="entry name" value="PAS-like_dom_sf"/>
</dbReference>
<dbReference type="AlphaFoldDB" id="A0A512J238"/>
<dbReference type="InterPro" id="IPR036890">
    <property type="entry name" value="HATPase_C_sf"/>
</dbReference>
<dbReference type="CDD" id="cd00130">
    <property type="entry name" value="PAS"/>
    <property type="match status" value="3"/>
</dbReference>
<evidence type="ECO:0000256" key="4">
    <source>
        <dbReference type="ARBA" id="ARBA00022543"/>
    </source>
</evidence>
<dbReference type="PANTHER" id="PTHR41523:SF7">
    <property type="entry name" value="HISTIDINE KINASE"/>
    <property type="match status" value="1"/>
</dbReference>
<evidence type="ECO:0000256" key="5">
    <source>
        <dbReference type="ARBA" id="ARBA00022553"/>
    </source>
</evidence>
<dbReference type="InterPro" id="IPR011102">
    <property type="entry name" value="Sig_transdc_His_kinase_HWE"/>
</dbReference>
<evidence type="ECO:0000256" key="3">
    <source>
        <dbReference type="ARBA" id="ARBA00021740"/>
    </source>
</evidence>
<evidence type="ECO:0000256" key="9">
    <source>
        <dbReference type="ARBA" id="ARBA00022679"/>
    </source>
</evidence>
<dbReference type="NCBIfam" id="TIGR00229">
    <property type="entry name" value="sensory_box"/>
    <property type="match status" value="3"/>
</dbReference>
<evidence type="ECO:0000256" key="16">
    <source>
        <dbReference type="ARBA" id="ARBA00023170"/>
    </source>
</evidence>
<keyword evidence="14" id="KW-0157">Chromophore</keyword>
<dbReference type="SMART" id="SM00091">
    <property type="entry name" value="PAS"/>
    <property type="match status" value="3"/>
</dbReference>
<keyword evidence="8" id="KW-0288">FMN</keyword>
<evidence type="ECO:0000313" key="21">
    <source>
        <dbReference type="Proteomes" id="UP000321960"/>
    </source>
</evidence>
<dbReference type="Gene3D" id="3.30.450.40">
    <property type="match status" value="2"/>
</dbReference>
<keyword evidence="4" id="KW-0600">Photoreceptor protein</keyword>
<evidence type="ECO:0000256" key="2">
    <source>
        <dbReference type="ARBA" id="ARBA00012438"/>
    </source>
</evidence>
<evidence type="ECO:0000259" key="17">
    <source>
        <dbReference type="PROSITE" id="PS50112"/>
    </source>
</evidence>
<feature type="domain" description="PAS" evidence="17">
    <location>
        <begin position="326"/>
        <end position="398"/>
    </location>
</feature>
<protein>
    <recommendedName>
        <fullName evidence="3">Blue-light-activated histidine kinase</fullName>
        <ecNumber evidence="2">2.7.13.3</ecNumber>
    </recommendedName>
</protein>
<evidence type="ECO:0000256" key="13">
    <source>
        <dbReference type="ARBA" id="ARBA00022840"/>
    </source>
</evidence>
<keyword evidence="13" id="KW-0067">ATP-binding</keyword>
<dbReference type="InterPro" id="IPR013655">
    <property type="entry name" value="PAS_fold_3"/>
</dbReference>
<dbReference type="InterPro" id="IPR029016">
    <property type="entry name" value="GAF-like_dom_sf"/>
</dbReference>
<keyword evidence="9" id="KW-0808">Transferase</keyword>
<feature type="domain" description="PAS" evidence="17">
    <location>
        <begin position="197"/>
        <end position="269"/>
    </location>
</feature>
<feature type="domain" description="PAC" evidence="18">
    <location>
        <begin position="523"/>
        <end position="573"/>
    </location>
</feature>
<evidence type="ECO:0000256" key="11">
    <source>
        <dbReference type="ARBA" id="ARBA00022741"/>
    </source>
</evidence>
<evidence type="ECO:0000256" key="1">
    <source>
        <dbReference type="ARBA" id="ARBA00000085"/>
    </source>
</evidence>
<dbReference type="InterPro" id="IPR000700">
    <property type="entry name" value="PAS-assoc_C"/>
</dbReference>
<dbReference type="EMBL" id="BJZU01000033">
    <property type="protein sequence ID" value="GEP03997.1"/>
    <property type="molecule type" value="Genomic_DNA"/>
</dbReference>
<evidence type="ECO:0000256" key="14">
    <source>
        <dbReference type="ARBA" id="ARBA00022991"/>
    </source>
</evidence>
<dbReference type="Pfam" id="PF08448">
    <property type="entry name" value="PAS_4"/>
    <property type="match status" value="1"/>
</dbReference>
<dbReference type="InterPro" id="IPR000014">
    <property type="entry name" value="PAS"/>
</dbReference>
<keyword evidence="12" id="KW-0418">Kinase</keyword>
<organism evidence="19 21">
    <name type="scientific">Methylobacterium oxalidis</name>
    <dbReference type="NCBI Taxonomy" id="944322"/>
    <lineage>
        <taxon>Bacteria</taxon>
        <taxon>Pseudomonadati</taxon>
        <taxon>Pseudomonadota</taxon>
        <taxon>Alphaproteobacteria</taxon>
        <taxon>Hyphomicrobiales</taxon>
        <taxon>Methylobacteriaceae</taxon>
        <taxon>Methylobacterium</taxon>
    </lineage>
</organism>
<evidence type="ECO:0000259" key="18">
    <source>
        <dbReference type="PROSITE" id="PS50113"/>
    </source>
</evidence>
<dbReference type="Gene3D" id="3.30.450.20">
    <property type="entry name" value="PAS domain"/>
    <property type="match status" value="3"/>
</dbReference>
<dbReference type="InterPro" id="IPR001610">
    <property type="entry name" value="PAC"/>
</dbReference>
<comment type="caution">
    <text evidence="19">The sequence shown here is derived from an EMBL/GenBank/DDBJ whole genome shotgun (WGS) entry which is preliminary data.</text>
</comment>
<keyword evidence="16" id="KW-0675">Receptor</keyword>